<dbReference type="RefSeq" id="WP_193326178.1">
    <property type="nucleotide sequence ID" value="NZ_CP053291.1"/>
</dbReference>
<dbReference type="GO" id="GO:0071555">
    <property type="term" value="P:cell wall organization"/>
    <property type="evidence" value="ECO:0007669"/>
    <property type="project" value="TreeGrafter"/>
</dbReference>
<evidence type="ECO:0000256" key="4">
    <source>
        <dbReference type="ARBA" id="ARBA00022692"/>
    </source>
</evidence>
<dbReference type="Pfam" id="PF00953">
    <property type="entry name" value="Glycos_transf_4"/>
    <property type="match status" value="1"/>
</dbReference>
<evidence type="ECO:0000256" key="1">
    <source>
        <dbReference type="ARBA" id="ARBA00004651"/>
    </source>
</evidence>
<keyword evidence="2" id="KW-1003">Cell membrane</keyword>
<name>A0A7M1QWA0_9ACTO</name>
<dbReference type="AlphaFoldDB" id="A0A7M1QWA0"/>
<accession>A0A7M1QWA0</accession>
<feature type="binding site" evidence="7">
    <location>
        <position position="225"/>
    </location>
    <ligand>
        <name>Mg(2+)</name>
        <dbReference type="ChEBI" id="CHEBI:18420"/>
    </ligand>
</feature>
<evidence type="ECO:0000313" key="9">
    <source>
        <dbReference type="Proteomes" id="UP000595053"/>
    </source>
</evidence>
<organism evidence="8 9">
    <name type="scientific">Trueperella pecoris</name>
    <dbReference type="NCBI Taxonomy" id="2733571"/>
    <lineage>
        <taxon>Bacteria</taxon>
        <taxon>Bacillati</taxon>
        <taxon>Actinomycetota</taxon>
        <taxon>Actinomycetes</taxon>
        <taxon>Actinomycetales</taxon>
        <taxon>Actinomycetaceae</taxon>
        <taxon>Trueperella</taxon>
    </lineage>
</organism>
<dbReference type="GO" id="GO:0016780">
    <property type="term" value="F:phosphotransferase activity, for other substituted phosphate groups"/>
    <property type="evidence" value="ECO:0007669"/>
    <property type="project" value="InterPro"/>
</dbReference>
<gene>
    <name evidence="8" type="ORF">INS88_02585</name>
</gene>
<dbReference type="CDD" id="cd06853">
    <property type="entry name" value="GT_WecA_like"/>
    <property type="match status" value="1"/>
</dbReference>
<dbReference type="InterPro" id="IPR000715">
    <property type="entry name" value="Glycosyl_transferase_4"/>
</dbReference>
<reference evidence="8 9" key="1">
    <citation type="submission" date="2020-10" db="EMBL/GenBank/DDBJ databases">
        <title>Trueperella pecoris sp. nov. isolated from bovine and porcine specimens.</title>
        <authorList>
            <person name="Schoenecker L."/>
            <person name="Schnydrig P."/>
            <person name="Brodard I."/>
            <person name="Thomann A."/>
            <person name="Hemphill A."/>
            <person name="Rodriguez-Campos S."/>
            <person name="Perreten V."/>
            <person name="Jores J."/>
            <person name="Kittl S."/>
        </authorList>
    </citation>
    <scope>NUCLEOTIDE SEQUENCE [LARGE SCALE GENOMIC DNA]</scope>
    <source>
        <strain evidence="8 9">15A0121</strain>
    </source>
</reference>
<accession>A0A8A5U4R8</accession>
<dbReference type="GO" id="GO:0005886">
    <property type="term" value="C:plasma membrane"/>
    <property type="evidence" value="ECO:0007669"/>
    <property type="project" value="UniProtKB-SubCell"/>
</dbReference>
<dbReference type="GO" id="GO:0044038">
    <property type="term" value="P:cell wall macromolecule biosynthetic process"/>
    <property type="evidence" value="ECO:0007669"/>
    <property type="project" value="TreeGrafter"/>
</dbReference>
<evidence type="ECO:0000256" key="2">
    <source>
        <dbReference type="ARBA" id="ARBA00022475"/>
    </source>
</evidence>
<protein>
    <submittedName>
        <fullName evidence="8">Undecaprenyl/decaprenyl-phosphate alpha-N-acetylglucosaminyl 1-phosphate transferase</fullName>
    </submittedName>
</protein>
<keyword evidence="7" id="KW-0460">Magnesium</keyword>
<dbReference type="PANTHER" id="PTHR22926:SF3">
    <property type="entry name" value="UNDECAPRENYL-PHOSPHATE ALPHA-N-ACETYLGLUCOSAMINYL 1-PHOSPHATE TRANSFERASE"/>
    <property type="match status" value="1"/>
</dbReference>
<evidence type="ECO:0000313" key="8">
    <source>
        <dbReference type="EMBL" id="QOR46121.1"/>
    </source>
</evidence>
<evidence type="ECO:0000256" key="3">
    <source>
        <dbReference type="ARBA" id="ARBA00022679"/>
    </source>
</evidence>
<proteinExistence type="predicted"/>
<keyword evidence="7" id="KW-0479">Metal-binding</keyword>
<dbReference type="GO" id="GO:0046872">
    <property type="term" value="F:metal ion binding"/>
    <property type="evidence" value="ECO:0007669"/>
    <property type="project" value="UniProtKB-KW"/>
</dbReference>
<keyword evidence="4" id="KW-0812">Transmembrane</keyword>
<dbReference type="EMBL" id="CP063213">
    <property type="protein sequence ID" value="QOR46121.1"/>
    <property type="molecule type" value="Genomic_DNA"/>
</dbReference>
<sequence length="369" mass="39262">MRTYLLVLVLAAVLTYLLVPLVLRLALASGAITQIRERDVHSTPIARLGGVAMFGGFIAALALASQIPYLKDVFAVSTGMWAIMWGGAIMCLLGAIDDIWELTWYAKFAGEILAAGVMAWQGVQLVTVPLLGLTVGSTRLTLFTTIIAVVVVANAVNFVDGLDGLAAGVVAIAAFAFFIYAYYLTREVSPGDYTSVATTVLAALVGSCIGFLPHNFHPAKIFMGDSGALMLGTILAGATILVTGQIDPVTVGTRQALPAFMPLIIPLLVLVIPLVDLTWAVFRRVRKGRSPFSADAGHLHHRLLRRGHSHTVAVLILYMWTAIASFSAVAYTVYPSKIVLAMTLVAILAGIGVTWKKFGRHASQQSASA</sequence>
<evidence type="ECO:0000256" key="5">
    <source>
        <dbReference type="ARBA" id="ARBA00022989"/>
    </source>
</evidence>
<dbReference type="PANTHER" id="PTHR22926">
    <property type="entry name" value="PHOSPHO-N-ACETYLMURAMOYL-PENTAPEPTIDE-TRANSFERASE"/>
    <property type="match status" value="1"/>
</dbReference>
<keyword evidence="9" id="KW-1185">Reference proteome</keyword>
<evidence type="ECO:0000256" key="7">
    <source>
        <dbReference type="PIRSR" id="PIRSR600715-1"/>
    </source>
</evidence>
<dbReference type="GO" id="GO:0009103">
    <property type="term" value="P:lipopolysaccharide biosynthetic process"/>
    <property type="evidence" value="ECO:0007669"/>
    <property type="project" value="TreeGrafter"/>
</dbReference>
<evidence type="ECO:0000256" key="6">
    <source>
        <dbReference type="ARBA" id="ARBA00023136"/>
    </source>
</evidence>
<comment type="subcellular location">
    <subcellularLocation>
        <location evidence="1">Cell membrane</location>
        <topology evidence="1">Multi-pass membrane protein</topology>
    </subcellularLocation>
</comment>
<keyword evidence="6" id="KW-0472">Membrane</keyword>
<feature type="binding site" evidence="7">
    <location>
        <position position="157"/>
    </location>
    <ligand>
        <name>Mg(2+)</name>
        <dbReference type="ChEBI" id="CHEBI:18420"/>
    </ligand>
</feature>
<keyword evidence="3 8" id="KW-0808">Transferase</keyword>
<dbReference type="Proteomes" id="UP000595053">
    <property type="component" value="Chromosome"/>
</dbReference>
<keyword evidence="5" id="KW-1133">Transmembrane helix</keyword>
<comment type="cofactor">
    <cofactor evidence="7">
        <name>Mg(2+)</name>
        <dbReference type="ChEBI" id="CHEBI:18420"/>
    </cofactor>
</comment>